<feature type="region of interest" description="Disordered" evidence="1">
    <location>
        <begin position="1"/>
        <end position="91"/>
    </location>
</feature>
<comment type="caution">
    <text evidence="2">The sequence shown here is derived from an EMBL/GenBank/DDBJ whole genome shotgun (WGS) entry which is preliminary data.</text>
</comment>
<feature type="region of interest" description="Disordered" evidence="1">
    <location>
        <begin position="181"/>
        <end position="200"/>
    </location>
</feature>
<dbReference type="EMBL" id="JARBJD010000212">
    <property type="protein sequence ID" value="KAK2947024.1"/>
    <property type="molecule type" value="Genomic_DNA"/>
</dbReference>
<proteinExistence type="predicted"/>
<organism evidence="2 3">
    <name type="scientific">Blattamonas nauphoetae</name>
    <dbReference type="NCBI Taxonomy" id="2049346"/>
    <lineage>
        <taxon>Eukaryota</taxon>
        <taxon>Metamonada</taxon>
        <taxon>Preaxostyla</taxon>
        <taxon>Oxymonadida</taxon>
        <taxon>Blattamonas</taxon>
    </lineage>
</organism>
<gene>
    <name evidence="2" type="ORF">BLNAU_18026</name>
</gene>
<reference evidence="2 3" key="1">
    <citation type="journal article" date="2022" name="bioRxiv">
        <title>Genomics of Preaxostyla Flagellates Illuminates Evolutionary Transitions and the Path Towards Mitochondrial Loss.</title>
        <authorList>
            <person name="Novak L.V.F."/>
            <person name="Treitli S.C."/>
            <person name="Pyrih J."/>
            <person name="Halakuc P."/>
            <person name="Pipaliya S.V."/>
            <person name="Vacek V."/>
            <person name="Brzon O."/>
            <person name="Soukal P."/>
            <person name="Eme L."/>
            <person name="Dacks J.B."/>
            <person name="Karnkowska A."/>
            <person name="Elias M."/>
            <person name="Hampl V."/>
        </authorList>
    </citation>
    <scope>NUCLEOTIDE SEQUENCE [LARGE SCALE GENOMIC DNA]</scope>
    <source>
        <strain evidence="2">NAU3</strain>
        <tissue evidence="2">Gut</tissue>
    </source>
</reference>
<name>A0ABQ9X5H4_9EUKA</name>
<keyword evidence="3" id="KW-1185">Reference proteome</keyword>
<protein>
    <submittedName>
        <fullName evidence="2">Flagelliform silk protein</fullName>
    </submittedName>
</protein>
<sequence length="200" mass="21109">MTPLPSTPLPSTPLPSTPLPATPLPSTPLPSTPLPSTPLPATPLPSTPLPSTPLPMTPLPMTPLPATPLPATPLPSTPLPTTPLPATPLPATPLPATPLPYPHLKIYCLSVKESRSVHLDQRERVSMVVLLTASVDDGVSEAAVSLLATESKLTIEQTRVILFSTPTTFPVSPDWPLPVHNQHHTSQKPRPSLFAEAGRL</sequence>
<dbReference type="Proteomes" id="UP001281761">
    <property type="component" value="Unassembled WGS sequence"/>
</dbReference>
<accession>A0ABQ9X5H4</accession>
<evidence type="ECO:0000313" key="2">
    <source>
        <dbReference type="EMBL" id="KAK2947024.1"/>
    </source>
</evidence>
<evidence type="ECO:0000256" key="1">
    <source>
        <dbReference type="SAM" id="MobiDB-lite"/>
    </source>
</evidence>
<evidence type="ECO:0000313" key="3">
    <source>
        <dbReference type="Proteomes" id="UP001281761"/>
    </source>
</evidence>